<dbReference type="EMBL" id="JAFFJS010000001">
    <property type="protein sequence ID" value="MBM9432205.1"/>
    <property type="molecule type" value="Genomic_DNA"/>
</dbReference>
<feature type="domain" description="Aminoglycoside phosphotransferase" evidence="1">
    <location>
        <begin position="43"/>
        <end position="226"/>
    </location>
</feature>
<name>A0ABS2TC39_9ACTO</name>
<dbReference type="PANTHER" id="PTHR21310">
    <property type="entry name" value="AMINOGLYCOSIDE PHOSPHOTRANSFERASE-RELATED-RELATED"/>
    <property type="match status" value="1"/>
</dbReference>
<dbReference type="RefSeq" id="WP_187995837.1">
    <property type="nucleotide sequence ID" value="NZ_JACEXG010000001.1"/>
</dbReference>
<dbReference type="Gene3D" id="3.90.1200.10">
    <property type="match status" value="1"/>
</dbReference>
<evidence type="ECO:0000259" key="1">
    <source>
        <dbReference type="Pfam" id="PF01636"/>
    </source>
</evidence>
<accession>A0ABS2TC39</accession>
<keyword evidence="3" id="KW-1185">Reference proteome</keyword>
<organism evidence="2 3">
    <name type="scientific">Flaviflexus equikiangi</name>
    <dbReference type="NCBI Taxonomy" id="2758573"/>
    <lineage>
        <taxon>Bacteria</taxon>
        <taxon>Bacillati</taxon>
        <taxon>Actinomycetota</taxon>
        <taxon>Actinomycetes</taxon>
        <taxon>Actinomycetales</taxon>
        <taxon>Actinomycetaceae</taxon>
        <taxon>Flaviflexus</taxon>
    </lineage>
</organism>
<dbReference type="Proteomes" id="UP000705983">
    <property type="component" value="Unassembled WGS sequence"/>
</dbReference>
<comment type="caution">
    <text evidence="2">The sequence shown here is derived from an EMBL/GenBank/DDBJ whole genome shotgun (WGS) entry which is preliminary data.</text>
</comment>
<reference evidence="3" key="1">
    <citation type="submission" date="2021-02" db="EMBL/GenBank/DDBJ databases">
        <title>Leucobacter sp. CX169.</title>
        <authorList>
            <person name="Cheng Y."/>
        </authorList>
    </citation>
    <scope>NUCLEOTIDE SEQUENCE [LARGE SCALE GENOMIC DNA]</scope>
    <source>
        <strain evidence="3">JY899</strain>
    </source>
</reference>
<evidence type="ECO:0000313" key="2">
    <source>
        <dbReference type="EMBL" id="MBM9432205.1"/>
    </source>
</evidence>
<protein>
    <submittedName>
        <fullName evidence="2">Phosphotransferase</fullName>
    </submittedName>
</protein>
<proteinExistence type="predicted"/>
<sequence length="281" mass="30920">MNISQEIVNDLVLSVPDNLTAEDPPAQIREDGRAPAYRWGARFLLFPSREEDVERLERAHRWTAEATALLRDAHIAVPTPRYRGEPSKIWPHPWYVTDAVGGRPLHTVEPDGRGRIARDLAVAVAVLHVDAPPSAPDIPPLSPWDAKIERDAVRGADRLTEMIELGARVPPWQGNPVWCHGNLNPATIAVHDTSLSGLIDFGALGRGDPAVDYAAFFLCFTPSQREDARVILRTIGAPDDDDLWIRARAWAARTALTLLASHQPDMSAVGRQACELVLESA</sequence>
<evidence type="ECO:0000313" key="3">
    <source>
        <dbReference type="Proteomes" id="UP000705983"/>
    </source>
</evidence>
<dbReference type="Pfam" id="PF01636">
    <property type="entry name" value="APH"/>
    <property type="match status" value="1"/>
</dbReference>
<dbReference type="InterPro" id="IPR011009">
    <property type="entry name" value="Kinase-like_dom_sf"/>
</dbReference>
<dbReference type="PANTHER" id="PTHR21310:SF42">
    <property type="entry name" value="BIFUNCTIONAL AAC_APH"/>
    <property type="match status" value="1"/>
</dbReference>
<gene>
    <name evidence="2" type="ORF">JVW63_00550</name>
</gene>
<dbReference type="SUPFAM" id="SSF56112">
    <property type="entry name" value="Protein kinase-like (PK-like)"/>
    <property type="match status" value="1"/>
</dbReference>
<dbReference type="InterPro" id="IPR002575">
    <property type="entry name" value="Aminoglycoside_PTrfase"/>
</dbReference>
<dbReference type="InterPro" id="IPR051678">
    <property type="entry name" value="AGP_Transferase"/>
</dbReference>